<dbReference type="EMBL" id="CP006736">
    <property type="protein sequence ID" value="AHA63221.1"/>
    <property type="molecule type" value="Genomic_DNA"/>
</dbReference>
<dbReference type="Proteomes" id="UP000031647">
    <property type="component" value="Chromosome"/>
</dbReference>
<reference evidence="1 2" key="1">
    <citation type="submission" date="2013-09" db="EMBL/GenBank/DDBJ databases">
        <title>Comparative genomics of Sd1617 to representative strains in evaluating its pathogenesis.</title>
        <authorList>
            <person name="Aksomboon Vongsawan A."/>
            <person name="Kapatral V."/>
            <person name="Vaisvil B."/>
            <person name="Serichantalergs O."/>
            <person name="Hale T.L."/>
            <person name="Mason C.J."/>
        </authorList>
    </citation>
    <scope>NUCLEOTIDE SEQUENCE [LARGE SCALE GENOMIC DNA]</scope>
    <source>
        <strain evidence="1 2">1617</strain>
    </source>
</reference>
<dbReference type="HOGENOM" id="CLU_1853867_0_0_6"/>
<dbReference type="KEGG" id="sdz:Asd1617_00394"/>
<accession>A0A0A6ZNP2</accession>
<name>A0A0A6ZNP2_SHIDY</name>
<sequence length="138" mass="16058">MAVTAAKSVMAFRVLTMAVDLCRLTTRTMNVNAGHERTSKARIIHQIQLIRGITPKNDYLKKVPLTAQLIAKYKMDDQLDQLLVPREIQDEIKSKIRDKIDELSKNLFNTMTETIENNFDDIFRQQSENMSNYYEFVD</sequence>
<proteinExistence type="predicted"/>
<dbReference type="PATRIC" id="fig|754093.4.peg.393"/>
<gene>
    <name evidence="1" type="ORF">Asd1617_00394</name>
</gene>
<protein>
    <submittedName>
        <fullName evidence="1">Uncharacterized protein</fullName>
    </submittedName>
</protein>
<organism evidence="1 2">
    <name type="scientific">Shigella dysenteriae 1617</name>
    <dbReference type="NCBI Taxonomy" id="754093"/>
    <lineage>
        <taxon>Bacteria</taxon>
        <taxon>Pseudomonadati</taxon>
        <taxon>Pseudomonadota</taxon>
        <taxon>Gammaproteobacteria</taxon>
        <taxon>Enterobacterales</taxon>
        <taxon>Enterobacteriaceae</taxon>
        <taxon>Shigella</taxon>
    </lineage>
</organism>
<dbReference type="AlphaFoldDB" id="A0A0A6ZNP2"/>
<evidence type="ECO:0000313" key="1">
    <source>
        <dbReference type="EMBL" id="AHA63221.1"/>
    </source>
</evidence>
<evidence type="ECO:0000313" key="2">
    <source>
        <dbReference type="Proteomes" id="UP000031647"/>
    </source>
</evidence>